<proteinExistence type="predicted"/>
<dbReference type="PANTHER" id="PTHR24419:SF18">
    <property type="entry name" value="SERINE_THREONINE-PROTEIN KINASE HASPIN"/>
    <property type="match status" value="1"/>
</dbReference>
<dbReference type="PANTHER" id="PTHR24419">
    <property type="entry name" value="INTERLEUKIN-1 RECEPTOR-ASSOCIATED KINASE"/>
    <property type="match status" value="1"/>
</dbReference>
<reference evidence="1 2" key="1">
    <citation type="journal article" name="Sci. Rep.">
        <title>Genome-scale phylogenetic analyses confirm Olpidium as the closest living zoosporic fungus to the non-flagellated, terrestrial fungi.</title>
        <authorList>
            <person name="Chang Y."/>
            <person name="Rochon D."/>
            <person name="Sekimoto S."/>
            <person name="Wang Y."/>
            <person name="Chovatia M."/>
            <person name="Sandor L."/>
            <person name="Salamov A."/>
            <person name="Grigoriev I.V."/>
            <person name="Stajich J.E."/>
            <person name="Spatafora J.W."/>
        </authorList>
    </citation>
    <scope>NUCLEOTIDE SEQUENCE [LARGE SCALE GENOMIC DNA]</scope>
    <source>
        <strain evidence="1">S191</strain>
    </source>
</reference>
<dbReference type="Pfam" id="PF12330">
    <property type="entry name" value="Haspin_kinase"/>
    <property type="match status" value="1"/>
</dbReference>
<dbReference type="GO" id="GO:0072354">
    <property type="term" value="F:histone H3T3 kinase activity"/>
    <property type="evidence" value="ECO:0007669"/>
    <property type="project" value="TreeGrafter"/>
</dbReference>
<gene>
    <name evidence="1" type="ORF">BJ554DRAFT_7131</name>
</gene>
<dbReference type="GO" id="GO:0000278">
    <property type="term" value="P:mitotic cell cycle"/>
    <property type="evidence" value="ECO:0007669"/>
    <property type="project" value="TreeGrafter"/>
</dbReference>
<dbReference type="GO" id="GO:0005737">
    <property type="term" value="C:cytoplasm"/>
    <property type="evidence" value="ECO:0007669"/>
    <property type="project" value="TreeGrafter"/>
</dbReference>
<dbReference type="Proteomes" id="UP000673691">
    <property type="component" value="Unassembled WGS sequence"/>
</dbReference>
<dbReference type="GO" id="GO:0005634">
    <property type="term" value="C:nucleus"/>
    <property type="evidence" value="ECO:0007669"/>
    <property type="project" value="TreeGrafter"/>
</dbReference>
<dbReference type="AlphaFoldDB" id="A0A8H8DJJ1"/>
<dbReference type="EMBL" id="JAEFCI010004718">
    <property type="protein sequence ID" value="KAG5460778.1"/>
    <property type="molecule type" value="Genomic_DNA"/>
</dbReference>
<comment type="caution">
    <text evidence="1">The sequence shown here is derived from an EMBL/GenBank/DDBJ whole genome shotgun (WGS) entry which is preliminary data.</text>
</comment>
<dbReference type="GO" id="GO:0035556">
    <property type="term" value="P:intracellular signal transduction"/>
    <property type="evidence" value="ECO:0007669"/>
    <property type="project" value="TreeGrafter"/>
</dbReference>
<keyword evidence="2" id="KW-1185">Reference proteome</keyword>
<evidence type="ECO:0000313" key="2">
    <source>
        <dbReference type="Proteomes" id="UP000673691"/>
    </source>
</evidence>
<evidence type="ECO:0000313" key="1">
    <source>
        <dbReference type="EMBL" id="KAG5460778.1"/>
    </source>
</evidence>
<protein>
    <submittedName>
        <fullName evidence="1">Uncharacterized protein</fullName>
    </submittedName>
</protein>
<name>A0A8H8DJJ1_9FUNG</name>
<organism evidence="1 2">
    <name type="scientific">Olpidium bornovanus</name>
    <dbReference type="NCBI Taxonomy" id="278681"/>
    <lineage>
        <taxon>Eukaryota</taxon>
        <taxon>Fungi</taxon>
        <taxon>Fungi incertae sedis</taxon>
        <taxon>Olpidiomycota</taxon>
        <taxon>Olpidiomycotina</taxon>
        <taxon>Olpidiomycetes</taxon>
        <taxon>Olpidiales</taxon>
        <taxon>Olpidiaceae</taxon>
        <taxon>Olpidium</taxon>
    </lineage>
</organism>
<dbReference type="OrthoDB" id="5327538at2759"/>
<feature type="non-terminal residue" evidence="1">
    <location>
        <position position="1"/>
    </location>
</feature>
<dbReference type="Gene3D" id="3.30.200.20">
    <property type="entry name" value="Phosphorylase Kinase, domain 1"/>
    <property type="match status" value="1"/>
</dbReference>
<sequence>TIGVLSLRRARKIGEATFSEVFVLAFRGQRVVVKIIPFGRGSDVTVNGEPQQSAHAVYQEAKVTRVMSSLGGFVKLVDVAVVSGTYPEELLEAWDAYDDARGSENDRPGKG</sequence>
<accession>A0A8H8DJJ1</accession>